<reference evidence="1 2" key="1">
    <citation type="submission" date="2020-05" db="EMBL/GenBank/DDBJ databases">
        <title>Distinct polysaccharide utilization as determinants for interspecies competition between intestinal Prevotella spp.</title>
        <authorList>
            <person name="Galvez E.J.C."/>
            <person name="Iljazovic A."/>
            <person name="Strowig T."/>
        </authorList>
    </citation>
    <scope>NUCLEOTIDE SEQUENCE [LARGE SCALE GENOMIC DNA]</scope>
    <source>
        <strain evidence="1 2">PCHR</strain>
    </source>
</reference>
<dbReference type="Gene3D" id="2.180.10.10">
    <property type="entry name" value="RHS repeat-associated core"/>
    <property type="match status" value="1"/>
</dbReference>
<dbReference type="PANTHER" id="PTHR32305:SF15">
    <property type="entry name" value="PROTEIN RHSA-RELATED"/>
    <property type="match status" value="1"/>
</dbReference>
<dbReference type="PANTHER" id="PTHR32305">
    <property type="match status" value="1"/>
</dbReference>
<proteinExistence type="predicted"/>
<evidence type="ECO:0000313" key="1">
    <source>
        <dbReference type="EMBL" id="NPE24712.1"/>
    </source>
</evidence>
<organism evidence="1 2">
    <name type="scientific">Xylanibacter caecicola</name>
    <dbReference type="NCBI Taxonomy" id="2736294"/>
    <lineage>
        <taxon>Bacteria</taxon>
        <taxon>Pseudomonadati</taxon>
        <taxon>Bacteroidota</taxon>
        <taxon>Bacteroidia</taxon>
        <taxon>Bacteroidales</taxon>
        <taxon>Prevotellaceae</taxon>
        <taxon>Xylanibacter</taxon>
    </lineage>
</organism>
<sequence>MSNDTYATYSGFTYNDSFGYSENKYDALGRLVSSSTPGEAWHSAEKMTRKRYITNTAGSVKRYKAPLDKISLIQDGHYAAGTLTGEETEDEDGHTVIEYKDMSGHTVLERRDGCNDTYFVYNDLGHLRYVLSPEYQNSGYKALYAYEYRYDARGRCVKKILPGCKYTQFWYDDADRQVFMQDATLRERGLYRFFLYDRFGRLAIQGTCDGCTRNGKTNISRYMSTGNGMLGTGYQTDIQGQIINPKIEIVNYYDDYDFLRLYSDVFPLFMDKMNAGGHEYSITMNTGTMMVASNGEKMLKAVYYDKRGRVTDIKSISLGKRLTSVHNEYTFTDNIKRTEQEYYSVDGDAIKLDLRSIITNNYEENTGVLLSADMTVYIPGKEEKTHHISTLTYDDLGRITGCRRSGNAGRVSYGYDMHGWTKSIEGPGFEERLHYEDGYGTPCYNGNISSMSWQAPDYTQKRGYKFTYDGLDRLTEAVYGERDDMSNLKNRYNEKVVQYTCNGAIKRFQRRGLKDDGIHGKIDNLHIALSGNRIIRVDDDAEEVNKYASFDFKDNASNNIEYTYNSVGALVSDANKGIKNIEYDNLNNPKRIIFSNGSEISYVYSPDGRRLKRTHVMDLRSAMVGRDTLELVKDTIMEPHEGSIVSRKSIMAPDNIAIKYIISDVTEYNDNLVYDNGLVLFMFPGGYLSFYPKNNQTPNLYYYTKDHLGNNRAVVCENGDIKQITHYYPFGGVFGDAAINASFQQYKYNGKELDTMHGLNMYDYGARMYNPILLVWDRMDPFCEKYYHISPYAYCGNNPVNRIDPDGKDYWSTSDADRMIDFINALGRGQTQFDFSDWQHATDAEFTGHLTYNDETKKFYTYYTDIVNGEVTVVSKSFDANLKPVSSSGYGYPGAFVYEPLDGFLLNLNHILSGTTYYDGFAHWNVNSDGRITGFAPITGIAPTFGKNNKFVGGKQKMGHAIGKMSGNRMVQKEQTKSLANKYNLNKKERRLLHDEINHQGLGYHEIEEFIHDFFGK</sequence>
<comment type="caution">
    <text evidence="1">The sequence shown here is derived from an EMBL/GenBank/DDBJ whole genome shotgun (WGS) entry which is preliminary data.</text>
</comment>
<dbReference type="NCBIfam" id="TIGR03696">
    <property type="entry name" value="Rhs_assc_core"/>
    <property type="match status" value="1"/>
</dbReference>
<keyword evidence="2" id="KW-1185">Reference proteome</keyword>
<dbReference type="InterPro" id="IPR050708">
    <property type="entry name" value="T6SS_VgrG/RHS"/>
</dbReference>
<gene>
    <name evidence="1" type="ORF">HPS54_04125</name>
</gene>
<dbReference type="InterPro" id="IPR022385">
    <property type="entry name" value="Rhs_assc_core"/>
</dbReference>
<dbReference type="Proteomes" id="UP000820977">
    <property type="component" value="Unassembled WGS sequence"/>
</dbReference>
<accession>A0ABX2B2T0</accession>
<protein>
    <submittedName>
        <fullName evidence="1">RHS repeat-associated core domain-containing protein</fullName>
    </submittedName>
</protein>
<name>A0ABX2B2T0_9BACT</name>
<evidence type="ECO:0000313" key="2">
    <source>
        <dbReference type="Proteomes" id="UP000820977"/>
    </source>
</evidence>
<dbReference type="EMBL" id="JABKKJ010000004">
    <property type="protein sequence ID" value="NPE24712.1"/>
    <property type="molecule type" value="Genomic_DNA"/>
</dbReference>